<evidence type="ECO:0000313" key="2">
    <source>
        <dbReference type="EMBL" id="KAJ8878150.1"/>
    </source>
</evidence>
<accession>A0ABQ9H1J5</accession>
<proteinExistence type="predicted"/>
<dbReference type="Proteomes" id="UP001159363">
    <property type="component" value="Chromosome 7"/>
</dbReference>
<reference evidence="2 3" key="1">
    <citation type="submission" date="2023-02" db="EMBL/GenBank/DDBJ databases">
        <title>LHISI_Scaffold_Assembly.</title>
        <authorList>
            <person name="Stuart O.P."/>
            <person name="Cleave R."/>
            <person name="Magrath M.J.L."/>
            <person name="Mikheyev A.S."/>
        </authorList>
    </citation>
    <scope>NUCLEOTIDE SEQUENCE [LARGE SCALE GENOMIC DNA]</scope>
    <source>
        <strain evidence="2">Daus_M_001</strain>
        <tissue evidence="2">Leg muscle</tissue>
    </source>
</reference>
<evidence type="ECO:0000259" key="1">
    <source>
        <dbReference type="Pfam" id="PF22936"/>
    </source>
</evidence>
<evidence type="ECO:0000313" key="3">
    <source>
        <dbReference type="Proteomes" id="UP001159363"/>
    </source>
</evidence>
<dbReference type="EMBL" id="JARBHB010000008">
    <property type="protein sequence ID" value="KAJ8878150.1"/>
    <property type="molecule type" value="Genomic_DNA"/>
</dbReference>
<feature type="domain" description="Retrovirus-related Pol polyprotein from transposon TNT 1-94-like beta-barrel" evidence="1">
    <location>
        <begin position="127"/>
        <end position="151"/>
    </location>
</feature>
<comment type="caution">
    <text evidence="2">The sequence shown here is derived from an EMBL/GenBank/DDBJ whole genome shotgun (WGS) entry which is preliminary data.</text>
</comment>
<sequence length="154" mass="17441">MTHLVTCISAYEMWVKLYLFLNSSESKFRSTVTKEFSCKYEGGGVAIFVSKLQELSVYLRIFAPKGPKAVRVNYTSVNQRNRLQGEVELKNSSNDSVKGYRHTKGSNVNAFIISAVMLSESVGYQSWYIDSGASEHMCAQRKLFSEFNELGHEK</sequence>
<organism evidence="2 3">
    <name type="scientific">Dryococelus australis</name>
    <dbReference type="NCBI Taxonomy" id="614101"/>
    <lineage>
        <taxon>Eukaryota</taxon>
        <taxon>Metazoa</taxon>
        <taxon>Ecdysozoa</taxon>
        <taxon>Arthropoda</taxon>
        <taxon>Hexapoda</taxon>
        <taxon>Insecta</taxon>
        <taxon>Pterygota</taxon>
        <taxon>Neoptera</taxon>
        <taxon>Polyneoptera</taxon>
        <taxon>Phasmatodea</taxon>
        <taxon>Verophasmatodea</taxon>
        <taxon>Anareolatae</taxon>
        <taxon>Phasmatidae</taxon>
        <taxon>Eurycanthinae</taxon>
        <taxon>Dryococelus</taxon>
    </lineage>
</organism>
<gene>
    <name evidence="2" type="ORF">PR048_022617</name>
</gene>
<keyword evidence="3" id="KW-1185">Reference proteome</keyword>
<protein>
    <recommendedName>
        <fullName evidence="1">Retrovirus-related Pol polyprotein from transposon TNT 1-94-like beta-barrel domain-containing protein</fullName>
    </recommendedName>
</protein>
<dbReference type="InterPro" id="IPR054722">
    <property type="entry name" value="PolX-like_BBD"/>
</dbReference>
<dbReference type="Pfam" id="PF22936">
    <property type="entry name" value="Pol_BBD"/>
    <property type="match status" value="1"/>
</dbReference>
<name>A0ABQ9H1J5_9NEOP</name>